<evidence type="ECO:0000256" key="1">
    <source>
        <dbReference type="ARBA" id="ARBA00001863"/>
    </source>
</evidence>
<evidence type="ECO:0000256" key="4">
    <source>
        <dbReference type="ARBA" id="ARBA00022801"/>
    </source>
</evidence>
<comment type="similarity">
    <text evidence="2">Belongs to the glycosyl hydrolase 15 family.</text>
</comment>
<dbReference type="Proteomes" id="UP000279236">
    <property type="component" value="Unassembled WGS sequence"/>
</dbReference>
<dbReference type="InterPro" id="IPR011613">
    <property type="entry name" value="GH15-like"/>
</dbReference>
<evidence type="ECO:0000313" key="13">
    <source>
        <dbReference type="Proteomes" id="UP000279236"/>
    </source>
</evidence>
<gene>
    <name evidence="12" type="ORF">EHS24_003301</name>
</gene>
<dbReference type="Pfam" id="PF00723">
    <property type="entry name" value="Glyco_hydro_15"/>
    <property type="match status" value="1"/>
</dbReference>
<comment type="catalytic activity">
    <reaction evidence="1">
        <text>Hydrolysis of terminal (1-&gt;4)-linked alpha-D-glucose residues successively from non-reducing ends of the chains with release of beta-D-glucose.</text>
        <dbReference type="EC" id="3.2.1.3"/>
    </reaction>
</comment>
<evidence type="ECO:0000313" key="12">
    <source>
        <dbReference type="EMBL" id="RSH77342.1"/>
    </source>
</evidence>
<evidence type="ECO:0000256" key="6">
    <source>
        <dbReference type="ARBA" id="ARBA00023295"/>
    </source>
</evidence>
<dbReference type="InterPro" id="IPR012341">
    <property type="entry name" value="6hp_glycosidase-like_sf"/>
</dbReference>
<keyword evidence="10" id="KW-0812">Transmembrane</keyword>
<evidence type="ECO:0000256" key="10">
    <source>
        <dbReference type="SAM" id="Phobius"/>
    </source>
</evidence>
<dbReference type="InterPro" id="IPR008928">
    <property type="entry name" value="6-hairpin_glycosidase_sf"/>
</dbReference>
<dbReference type="SUPFAM" id="SSF48208">
    <property type="entry name" value="Six-hairpin glycosidases"/>
    <property type="match status" value="1"/>
</dbReference>
<keyword evidence="5" id="KW-0119">Carbohydrate metabolism</keyword>
<comment type="caution">
    <text evidence="12">The sequence shown here is derived from an EMBL/GenBank/DDBJ whole genome shotgun (WGS) entry which is preliminary data.</text>
</comment>
<reference evidence="12 13" key="1">
    <citation type="submission" date="2018-11" db="EMBL/GenBank/DDBJ databases">
        <title>Genome sequence of Apiotrichum porosum DSM 27194.</title>
        <authorList>
            <person name="Aliyu H."/>
            <person name="Gorte O."/>
            <person name="Ochsenreither K."/>
        </authorList>
    </citation>
    <scope>NUCLEOTIDE SEQUENCE [LARGE SCALE GENOMIC DNA]</scope>
    <source>
        <strain evidence="12 13">DSM 27194</strain>
    </source>
</reference>
<dbReference type="PANTHER" id="PTHR31616:SF9">
    <property type="entry name" value="GLUCOAMYLASE, INTRACELLULAR SPORULATION-SPECIFIC"/>
    <property type="match status" value="1"/>
</dbReference>
<evidence type="ECO:0000256" key="2">
    <source>
        <dbReference type="ARBA" id="ARBA00006188"/>
    </source>
</evidence>
<dbReference type="InterPro" id="IPR000165">
    <property type="entry name" value="Glucoamylase"/>
</dbReference>
<dbReference type="PANTHER" id="PTHR31616">
    <property type="entry name" value="TREHALASE"/>
    <property type="match status" value="1"/>
</dbReference>
<dbReference type="OrthoDB" id="6123450at2759"/>
<dbReference type="GO" id="GO:0004339">
    <property type="term" value="F:glucan 1,4-alpha-glucosidase activity"/>
    <property type="evidence" value="ECO:0007669"/>
    <property type="project" value="UniProtKB-EC"/>
</dbReference>
<dbReference type="STRING" id="105984.A0A427XET9"/>
<dbReference type="GeneID" id="39587844"/>
<keyword evidence="13" id="KW-1185">Reference proteome</keyword>
<keyword evidence="10" id="KW-1133">Transmembrane helix</keyword>
<evidence type="ECO:0000256" key="7">
    <source>
        <dbReference type="ARBA" id="ARBA00023326"/>
    </source>
</evidence>
<evidence type="ECO:0000256" key="5">
    <source>
        <dbReference type="ARBA" id="ARBA00023277"/>
    </source>
</evidence>
<evidence type="ECO:0000256" key="9">
    <source>
        <dbReference type="ARBA" id="ARBA00033473"/>
    </source>
</evidence>
<accession>A0A427XET9</accession>
<name>A0A427XET9_9TREE</name>
<proteinExistence type="inferred from homology"/>
<feature type="transmembrane region" description="Helical" evidence="10">
    <location>
        <begin position="111"/>
        <end position="132"/>
    </location>
</feature>
<sequence>MPHSKSRPHFWLADNDEESAAAAPQQQQQQVRGSYLQSILAGRSVTTDDAVYPAYTDAVRADRGSRAPLLLEKQTSRLLPESPYSGFTSGYGSDGDNYSDEYDAPKRPWRAIVLFPFIAGIVYAAILFSYLACDPSATTAAATGTSGEFDQWIHSQRQLAWNGVLANIGPAAGAMDGLVIASPSKGEPNQPDYYFTWSRDSALTVSSLLPSFLPDDYLRPWEYTTSPPHARAHNHTHPLLEGLVRSYARAQAELQVVPNPSGDLWSGGLSEPKFHVDGKPFTHPWGRPQRDGPALRALALIPYAHWLLDRGYPADRAFVVNHLYNSNALRRSGSVIKNDLEEIANMWSLPSFDIWEELDGRHLFTDAVTRRALQAGALLAKRLGDTHAAAYYGTQAERLALQLPNHFNTTAGYWAASHSVQYTTPRAGLDSASMLAVIHAGVRHTSEDVTDLAPNSPAVLSTLLAYVRSFAGLYSLNSDSSSWTDGWLVGRYAEDVYDGVGFRGGNPWYIATFTVAQVLYRAQAAFALADSVQLSPLTASFWADILNEDEDDIPIAGEWTRGSDEYDVATQRIGEVADAFLLRGLSAARRHYGSMAEQIGSSDGKNRGARDLTWSYASFLEVARARDEAKLAMAMGGDDDVDGRDLDAVSDQLFAGEDAL</sequence>
<dbReference type="AlphaFoldDB" id="A0A427XET9"/>
<dbReference type="GO" id="GO:0000272">
    <property type="term" value="P:polysaccharide catabolic process"/>
    <property type="evidence" value="ECO:0007669"/>
    <property type="project" value="UniProtKB-KW"/>
</dbReference>
<dbReference type="PRINTS" id="PR00736">
    <property type="entry name" value="GLHYDRLASE15"/>
</dbReference>
<feature type="domain" description="GH15-like" evidence="11">
    <location>
        <begin position="159"/>
        <end position="623"/>
    </location>
</feature>
<dbReference type="EMBL" id="RSCE01000016">
    <property type="protein sequence ID" value="RSH77342.1"/>
    <property type="molecule type" value="Genomic_DNA"/>
</dbReference>
<keyword evidence="10" id="KW-0472">Membrane</keyword>
<evidence type="ECO:0000256" key="3">
    <source>
        <dbReference type="ARBA" id="ARBA00012593"/>
    </source>
</evidence>
<keyword evidence="6" id="KW-0326">Glycosidase</keyword>
<evidence type="ECO:0000256" key="8">
    <source>
        <dbReference type="ARBA" id="ARBA00033442"/>
    </source>
</evidence>
<keyword evidence="7" id="KW-0624">Polysaccharide degradation</keyword>
<dbReference type="EC" id="3.2.1.3" evidence="3"/>
<keyword evidence="4" id="KW-0378">Hydrolase</keyword>
<protein>
    <recommendedName>
        <fullName evidence="3">glucan 1,4-alpha-glucosidase</fullName>
        <ecNumber evidence="3">3.2.1.3</ecNumber>
    </recommendedName>
    <alternativeName>
        <fullName evidence="9">1,4-alpha-D-glucan glucohydrolase</fullName>
    </alternativeName>
    <alternativeName>
        <fullName evidence="8">Glucan 1,4-alpha-glucosidase</fullName>
    </alternativeName>
</protein>
<organism evidence="12 13">
    <name type="scientific">Apiotrichum porosum</name>
    <dbReference type="NCBI Taxonomy" id="105984"/>
    <lineage>
        <taxon>Eukaryota</taxon>
        <taxon>Fungi</taxon>
        <taxon>Dikarya</taxon>
        <taxon>Basidiomycota</taxon>
        <taxon>Agaricomycotina</taxon>
        <taxon>Tremellomycetes</taxon>
        <taxon>Trichosporonales</taxon>
        <taxon>Trichosporonaceae</taxon>
        <taxon>Apiotrichum</taxon>
    </lineage>
</organism>
<dbReference type="RefSeq" id="XP_028472489.1">
    <property type="nucleotide sequence ID" value="XM_028618993.1"/>
</dbReference>
<evidence type="ECO:0000259" key="11">
    <source>
        <dbReference type="Pfam" id="PF00723"/>
    </source>
</evidence>
<dbReference type="GO" id="GO:0000324">
    <property type="term" value="C:fungal-type vacuole"/>
    <property type="evidence" value="ECO:0007669"/>
    <property type="project" value="TreeGrafter"/>
</dbReference>
<dbReference type="Gene3D" id="1.50.10.10">
    <property type="match status" value="1"/>
</dbReference>